<reference evidence="2" key="2">
    <citation type="submission" date="2021-09" db="EMBL/GenBank/DDBJ databases">
        <authorList>
            <person name="Jia N."/>
            <person name="Wang J."/>
            <person name="Shi W."/>
            <person name="Du L."/>
            <person name="Sun Y."/>
            <person name="Zhan W."/>
            <person name="Jiang J."/>
            <person name="Wang Q."/>
            <person name="Zhang B."/>
            <person name="Ji P."/>
            <person name="Sakyi L.B."/>
            <person name="Cui X."/>
            <person name="Yuan T."/>
            <person name="Jiang B."/>
            <person name="Yang W."/>
            <person name="Lam T.T.-Y."/>
            <person name="Chang Q."/>
            <person name="Ding S."/>
            <person name="Wang X."/>
            <person name="Zhu J."/>
            <person name="Ruan X."/>
            <person name="Zhao L."/>
            <person name="Wei J."/>
            <person name="Que T."/>
            <person name="Du C."/>
            <person name="Cheng J."/>
            <person name="Dai P."/>
            <person name="Han X."/>
            <person name="Huang E."/>
            <person name="Gao Y."/>
            <person name="Liu J."/>
            <person name="Shao H."/>
            <person name="Ye R."/>
            <person name="Li L."/>
            <person name="Wei W."/>
            <person name="Wang X."/>
            <person name="Wang C."/>
            <person name="Huo Q."/>
            <person name="Li W."/>
            <person name="Guo W."/>
            <person name="Chen H."/>
            <person name="Chen S."/>
            <person name="Zhou L."/>
            <person name="Zhou L."/>
            <person name="Ni X."/>
            <person name="Tian J."/>
            <person name="Zhou Y."/>
            <person name="Sheng Y."/>
            <person name="Liu T."/>
            <person name="Pan Y."/>
            <person name="Xia L."/>
            <person name="Li J."/>
            <person name="Zhao F."/>
            <person name="Cao W."/>
        </authorList>
    </citation>
    <scope>NUCLEOTIDE SEQUENCE</scope>
    <source>
        <strain evidence="2">Rmic-2018</strain>
        <tissue evidence="2">Larvae</tissue>
    </source>
</reference>
<dbReference type="Proteomes" id="UP000821866">
    <property type="component" value="Chromosome 4"/>
</dbReference>
<dbReference type="AlphaFoldDB" id="A0A9J6DZP1"/>
<feature type="region of interest" description="Disordered" evidence="1">
    <location>
        <begin position="128"/>
        <end position="158"/>
    </location>
</feature>
<organism evidence="2 3">
    <name type="scientific">Rhipicephalus microplus</name>
    <name type="common">Cattle tick</name>
    <name type="synonym">Boophilus microplus</name>
    <dbReference type="NCBI Taxonomy" id="6941"/>
    <lineage>
        <taxon>Eukaryota</taxon>
        <taxon>Metazoa</taxon>
        <taxon>Ecdysozoa</taxon>
        <taxon>Arthropoda</taxon>
        <taxon>Chelicerata</taxon>
        <taxon>Arachnida</taxon>
        <taxon>Acari</taxon>
        <taxon>Parasitiformes</taxon>
        <taxon>Ixodida</taxon>
        <taxon>Ixodoidea</taxon>
        <taxon>Ixodidae</taxon>
        <taxon>Rhipicephalinae</taxon>
        <taxon>Rhipicephalus</taxon>
        <taxon>Boophilus</taxon>
    </lineage>
</organism>
<gene>
    <name evidence="2" type="ORF">HPB51_007084</name>
</gene>
<keyword evidence="3" id="KW-1185">Reference proteome</keyword>
<evidence type="ECO:0000313" key="3">
    <source>
        <dbReference type="Proteomes" id="UP000821866"/>
    </source>
</evidence>
<accession>A0A9J6DZP1</accession>
<dbReference type="EMBL" id="JABSTU010000006">
    <property type="protein sequence ID" value="KAH8027534.1"/>
    <property type="molecule type" value="Genomic_DNA"/>
</dbReference>
<feature type="region of interest" description="Disordered" evidence="1">
    <location>
        <begin position="23"/>
        <end position="55"/>
    </location>
</feature>
<comment type="caution">
    <text evidence="2">The sequence shown here is derived from an EMBL/GenBank/DDBJ whole genome shotgun (WGS) entry which is preliminary data.</text>
</comment>
<reference evidence="2" key="1">
    <citation type="journal article" date="2020" name="Cell">
        <title>Large-Scale Comparative Analyses of Tick Genomes Elucidate Their Genetic Diversity and Vector Capacities.</title>
        <authorList>
            <consortium name="Tick Genome and Microbiome Consortium (TIGMIC)"/>
            <person name="Jia N."/>
            <person name="Wang J."/>
            <person name="Shi W."/>
            <person name="Du L."/>
            <person name="Sun Y."/>
            <person name="Zhan W."/>
            <person name="Jiang J.F."/>
            <person name="Wang Q."/>
            <person name="Zhang B."/>
            <person name="Ji P."/>
            <person name="Bell-Sakyi L."/>
            <person name="Cui X.M."/>
            <person name="Yuan T.T."/>
            <person name="Jiang B.G."/>
            <person name="Yang W.F."/>
            <person name="Lam T.T."/>
            <person name="Chang Q.C."/>
            <person name="Ding S.J."/>
            <person name="Wang X.J."/>
            <person name="Zhu J.G."/>
            <person name="Ruan X.D."/>
            <person name="Zhao L."/>
            <person name="Wei J.T."/>
            <person name="Ye R.Z."/>
            <person name="Que T.C."/>
            <person name="Du C.H."/>
            <person name="Zhou Y.H."/>
            <person name="Cheng J.X."/>
            <person name="Dai P.F."/>
            <person name="Guo W.B."/>
            <person name="Han X.H."/>
            <person name="Huang E.J."/>
            <person name="Li L.F."/>
            <person name="Wei W."/>
            <person name="Gao Y.C."/>
            <person name="Liu J.Z."/>
            <person name="Shao H.Z."/>
            <person name="Wang X."/>
            <person name="Wang C.C."/>
            <person name="Yang T.C."/>
            <person name="Huo Q.B."/>
            <person name="Li W."/>
            <person name="Chen H.Y."/>
            <person name="Chen S.E."/>
            <person name="Zhou L.G."/>
            <person name="Ni X.B."/>
            <person name="Tian J.H."/>
            <person name="Sheng Y."/>
            <person name="Liu T."/>
            <person name="Pan Y.S."/>
            <person name="Xia L.Y."/>
            <person name="Li J."/>
            <person name="Zhao F."/>
            <person name="Cao W.C."/>
        </authorList>
    </citation>
    <scope>NUCLEOTIDE SEQUENCE</scope>
    <source>
        <strain evidence="2">Rmic-2018</strain>
    </source>
</reference>
<protein>
    <submittedName>
        <fullName evidence="2">Uncharacterized protein</fullName>
    </submittedName>
</protein>
<proteinExistence type="predicted"/>
<name>A0A9J6DZP1_RHIMP</name>
<evidence type="ECO:0000256" key="1">
    <source>
        <dbReference type="SAM" id="MobiDB-lite"/>
    </source>
</evidence>
<evidence type="ECO:0000313" key="2">
    <source>
        <dbReference type="EMBL" id="KAH8027534.1"/>
    </source>
</evidence>
<sequence length="158" mass="16773">MGLQHFRLHRKCSHRSQDLIARPAGESPFGAHSGGTVGRHGSRASKLRADPGAERSMATARVFVAMRSHPEFHGEAEPKMTSLANSTTKLRCALSGAAEVCAQRFFTTGPFKSSVGGKETFAVTQTAVECQRRDPSQVNSLSENSGGEGSREGGISSV</sequence>